<evidence type="ECO:0000256" key="9">
    <source>
        <dbReference type="ARBA" id="ARBA00023242"/>
    </source>
</evidence>
<evidence type="ECO:0000256" key="2">
    <source>
        <dbReference type="ARBA" id="ARBA00006271"/>
    </source>
</evidence>
<dbReference type="InterPro" id="IPR045076">
    <property type="entry name" value="MutS"/>
</dbReference>
<dbReference type="InterPro" id="IPR007696">
    <property type="entry name" value="DNA_mismatch_repair_MutS_core"/>
</dbReference>
<dbReference type="SMART" id="SM00534">
    <property type="entry name" value="MUTSac"/>
    <property type="match status" value="1"/>
</dbReference>
<keyword evidence="8 11" id="KW-0234">DNA repair</keyword>
<comment type="similarity">
    <text evidence="2 11">Belongs to the DNA mismatch repair MutS family.</text>
</comment>
<dbReference type="GO" id="GO:0006298">
    <property type="term" value="P:mismatch repair"/>
    <property type="evidence" value="ECO:0007669"/>
    <property type="project" value="InterPro"/>
</dbReference>
<dbReference type="SUPFAM" id="SSF48334">
    <property type="entry name" value="DNA repair protein MutS, domain III"/>
    <property type="match status" value="1"/>
</dbReference>
<sequence length="937" mass="103702">MEATGTEASAPELVLDDKTQRGFVNWFNSLSQDPSIVRFFDRKGFYSVHGENALFIARQFYKTTAVVKYIGDPSNGLPGVTLNRNLYETVLREFLVERAEHTVQLFEGHGASWKKTREASPGKLAAFEDELFRNSEMSDVPVVMAITLNYVDGHRTVGIAYADASARRLGACEFTDDEHFCNLESVVVQLGAKECVMPKEPETGSQAADVGRLRDVMSRCGALASERPRSMFGVKNLEQDLGRLLAGGNVEQHRDVLERPLAAQALAAVMSFMELMADSSSHGKFRLALYDMGRYMRLDSAAQRALNVMKAKTDANDNFSLYGLMNRSRTVMGKRLLKVWLKQPLVSVDDICTRHNIVEAFTTDPALRETLRDMHFRGMPDVERLTRKLARKNCSLADLCQLYRASSKLPMIEAALREHEGPHAQLLATRYADALALAHDDDHLTKFEDLLEAAVDLDRIPDEYLISAAYDAGLQDLRADKDAIEEQIDRLAEDAASDLSLELNKTIKLEWHKANNQRIRCLRITQKEEKIVRKKLTAKYMTLETRKDGTKFTNRALKEAAERLQALAAQYDGMQKQLVDQVVGVAHTFVEVWETVAGLLAEVDVLLGFAELSINAPTPYVRPTMLPPHAGEIVLEGCRHPCVEAQDSVDFIKNDCRLVRGESWFQIITGPNMGGKSTYIRQVGVNVLMAQVGCFVPCDSARIAVRDCIFARVGAGDCQMRGVSTFMAEMLETAAILKGATDKSLVIIDELGRGTSTYDGFGLAWAISEHLMEAIGCPTLFATHFHELTALKGPVGVANRHVETAIDEASGKLTMLYQVNDGACDQSFGIHVAEFAHFPAAVVELAKQKALELEDFLEPALPQAGLAGGKRKREGLDEEQQCAARARAFLQEFAAMPLDRMEPADAVQQARELYAQLQADAAHLPPLQSLLQSVTAG</sequence>
<dbReference type="GO" id="GO:0032301">
    <property type="term" value="C:MutSalpha complex"/>
    <property type="evidence" value="ECO:0007669"/>
    <property type="project" value="TreeGrafter"/>
</dbReference>
<dbReference type="InterPro" id="IPR000432">
    <property type="entry name" value="DNA_mismatch_repair_MutS_C"/>
</dbReference>
<keyword evidence="4 11" id="KW-0547">Nucleotide-binding</keyword>
<dbReference type="Pfam" id="PF05192">
    <property type="entry name" value="MutS_III"/>
    <property type="match status" value="1"/>
</dbReference>
<keyword evidence="7 11" id="KW-0238">DNA-binding</keyword>
<dbReference type="GO" id="GO:0140664">
    <property type="term" value="F:ATP-dependent DNA damage sensor activity"/>
    <property type="evidence" value="ECO:0007669"/>
    <property type="project" value="InterPro"/>
</dbReference>
<dbReference type="Pfam" id="PF05190">
    <property type="entry name" value="MutS_IV"/>
    <property type="match status" value="1"/>
</dbReference>
<dbReference type="SMART" id="SM00533">
    <property type="entry name" value="MUTSd"/>
    <property type="match status" value="1"/>
</dbReference>
<name>A0AAW1PSN8_9CHLO</name>
<keyword evidence="14" id="KW-1185">Reference proteome</keyword>
<evidence type="ECO:0000256" key="11">
    <source>
        <dbReference type="RuleBase" id="RU003756"/>
    </source>
</evidence>
<dbReference type="Gene3D" id="3.40.1170.10">
    <property type="entry name" value="DNA repair protein MutS, domain I"/>
    <property type="match status" value="1"/>
</dbReference>
<dbReference type="InterPro" id="IPR036678">
    <property type="entry name" value="MutS_con_dom_sf"/>
</dbReference>
<dbReference type="InterPro" id="IPR007695">
    <property type="entry name" value="DNA_mismatch_repair_MutS-lik_N"/>
</dbReference>
<dbReference type="Pfam" id="PF01624">
    <property type="entry name" value="MutS_I"/>
    <property type="match status" value="1"/>
</dbReference>
<evidence type="ECO:0000313" key="13">
    <source>
        <dbReference type="EMBL" id="KAK9813003.1"/>
    </source>
</evidence>
<dbReference type="InterPro" id="IPR027417">
    <property type="entry name" value="P-loop_NTPase"/>
</dbReference>
<dbReference type="PANTHER" id="PTHR11361">
    <property type="entry name" value="DNA MISMATCH REPAIR PROTEIN MUTS FAMILY MEMBER"/>
    <property type="match status" value="1"/>
</dbReference>
<dbReference type="PROSITE" id="PS00486">
    <property type="entry name" value="DNA_MISMATCH_REPAIR_2"/>
    <property type="match status" value="1"/>
</dbReference>
<dbReference type="InterPro" id="IPR011184">
    <property type="entry name" value="DNA_mismatch_repair_Msh2"/>
</dbReference>
<dbReference type="GO" id="GO:0005524">
    <property type="term" value="F:ATP binding"/>
    <property type="evidence" value="ECO:0007669"/>
    <property type="project" value="UniProtKB-KW"/>
</dbReference>
<evidence type="ECO:0000256" key="8">
    <source>
        <dbReference type="ARBA" id="ARBA00023204"/>
    </source>
</evidence>
<gene>
    <name evidence="13" type="ORF">WJX72_007194</name>
</gene>
<dbReference type="Gene3D" id="1.10.1420.10">
    <property type="match status" value="2"/>
</dbReference>
<feature type="domain" description="DNA mismatch repair proteins mutS family" evidence="12">
    <location>
        <begin position="744"/>
        <end position="760"/>
    </location>
</feature>
<dbReference type="GO" id="GO:0051053">
    <property type="term" value="P:negative regulation of DNA metabolic process"/>
    <property type="evidence" value="ECO:0007669"/>
    <property type="project" value="UniProtKB-ARBA"/>
</dbReference>
<dbReference type="FunFam" id="3.30.420.110:FF:000002">
    <property type="entry name" value="DNA mismatch repair protein"/>
    <property type="match status" value="1"/>
</dbReference>
<organism evidence="13 14">
    <name type="scientific">[Myrmecia] bisecta</name>
    <dbReference type="NCBI Taxonomy" id="41462"/>
    <lineage>
        <taxon>Eukaryota</taxon>
        <taxon>Viridiplantae</taxon>
        <taxon>Chlorophyta</taxon>
        <taxon>core chlorophytes</taxon>
        <taxon>Trebouxiophyceae</taxon>
        <taxon>Trebouxiales</taxon>
        <taxon>Trebouxiaceae</taxon>
        <taxon>Myrmecia</taxon>
    </lineage>
</organism>
<dbReference type="Pfam" id="PF00488">
    <property type="entry name" value="MutS_V"/>
    <property type="match status" value="1"/>
</dbReference>
<accession>A0AAW1PSN8</accession>
<comment type="function">
    <text evidence="11">Component of the post-replicative DNA mismatch repair system (MMR).</text>
</comment>
<evidence type="ECO:0000256" key="6">
    <source>
        <dbReference type="ARBA" id="ARBA00022840"/>
    </source>
</evidence>
<evidence type="ECO:0000256" key="3">
    <source>
        <dbReference type="ARBA" id="ARBA00019549"/>
    </source>
</evidence>
<evidence type="ECO:0000259" key="12">
    <source>
        <dbReference type="PROSITE" id="PS00486"/>
    </source>
</evidence>
<dbReference type="Gene3D" id="3.30.420.110">
    <property type="entry name" value="MutS, connector domain"/>
    <property type="match status" value="1"/>
</dbReference>
<evidence type="ECO:0000256" key="7">
    <source>
        <dbReference type="ARBA" id="ARBA00023125"/>
    </source>
</evidence>
<dbReference type="EMBL" id="JALJOR010000008">
    <property type="protein sequence ID" value="KAK9813003.1"/>
    <property type="molecule type" value="Genomic_DNA"/>
</dbReference>
<dbReference type="PIRSF" id="PIRSF005813">
    <property type="entry name" value="MSH2"/>
    <property type="match status" value="1"/>
</dbReference>
<dbReference type="PANTHER" id="PTHR11361:SF35">
    <property type="entry name" value="DNA MISMATCH REPAIR PROTEIN MSH2"/>
    <property type="match status" value="1"/>
</dbReference>
<evidence type="ECO:0000256" key="4">
    <source>
        <dbReference type="ARBA" id="ARBA00022741"/>
    </source>
</evidence>
<comment type="subcellular location">
    <subcellularLocation>
        <location evidence="1">Nucleus</location>
    </subcellularLocation>
</comment>
<evidence type="ECO:0000256" key="10">
    <source>
        <dbReference type="ARBA" id="ARBA00073545"/>
    </source>
</evidence>
<dbReference type="Proteomes" id="UP001489004">
    <property type="component" value="Unassembled WGS sequence"/>
</dbReference>
<dbReference type="AlphaFoldDB" id="A0AAW1PSN8"/>
<dbReference type="GO" id="GO:0006312">
    <property type="term" value="P:mitotic recombination"/>
    <property type="evidence" value="ECO:0007669"/>
    <property type="project" value="TreeGrafter"/>
</dbReference>
<evidence type="ECO:0000256" key="5">
    <source>
        <dbReference type="ARBA" id="ARBA00022763"/>
    </source>
</evidence>
<evidence type="ECO:0000313" key="14">
    <source>
        <dbReference type="Proteomes" id="UP001489004"/>
    </source>
</evidence>
<dbReference type="InterPro" id="IPR007861">
    <property type="entry name" value="DNA_mismatch_repair_MutS_clamp"/>
</dbReference>
<keyword evidence="5 11" id="KW-0227">DNA damage</keyword>
<dbReference type="InterPro" id="IPR007860">
    <property type="entry name" value="DNA_mmatch_repair_MutS_con_dom"/>
</dbReference>
<keyword evidence="6" id="KW-0067">ATP-binding</keyword>
<dbReference type="GO" id="GO:0030983">
    <property type="term" value="F:mismatched DNA binding"/>
    <property type="evidence" value="ECO:0007669"/>
    <property type="project" value="InterPro"/>
</dbReference>
<dbReference type="Gene3D" id="3.40.50.300">
    <property type="entry name" value="P-loop containing nucleotide triphosphate hydrolases"/>
    <property type="match status" value="1"/>
</dbReference>
<comment type="caution">
    <text evidence="13">The sequence shown here is derived from an EMBL/GenBank/DDBJ whole genome shotgun (WGS) entry which is preliminary data.</text>
</comment>
<dbReference type="Pfam" id="PF05188">
    <property type="entry name" value="MutS_II"/>
    <property type="match status" value="1"/>
</dbReference>
<dbReference type="FunFam" id="3.40.50.300:FF:000925">
    <property type="entry name" value="DNA mismatch repair protein MSH2"/>
    <property type="match status" value="1"/>
</dbReference>
<protein>
    <recommendedName>
        <fullName evidence="10">DNA mismatch repair protein MSH2</fullName>
    </recommendedName>
    <alternativeName>
        <fullName evidence="3">DNA mismatch repair protein Msh2</fullName>
    </alternativeName>
</protein>
<reference evidence="13 14" key="1">
    <citation type="journal article" date="2024" name="Nat. Commun.">
        <title>Phylogenomics reveals the evolutionary origins of lichenization in chlorophyte algae.</title>
        <authorList>
            <person name="Puginier C."/>
            <person name="Libourel C."/>
            <person name="Otte J."/>
            <person name="Skaloud P."/>
            <person name="Haon M."/>
            <person name="Grisel S."/>
            <person name="Petersen M."/>
            <person name="Berrin J.G."/>
            <person name="Delaux P.M."/>
            <person name="Dal Grande F."/>
            <person name="Keller J."/>
        </authorList>
    </citation>
    <scope>NUCLEOTIDE SEQUENCE [LARGE SCALE GENOMIC DNA]</scope>
    <source>
        <strain evidence="13 14">SAG 2043</strain>
    </source>
</reference>
<evidence type="ECO:0000256" key="1">
    <source>
        <dbReference type="ARBA" id="ARBA00004123"/>
    </source>
</evidence>
<dbReference type="CDD" id="cd03285">
    <property type="entry name" value="ABC_MSH2_euk"/>
    <property type="match status" value="1"/>
</dbReference>
<proteinExistence type="inferred from homology"/>
<keyword evidence="9" id="KW-0539">Nucleus</keyword>
<dbReference type="InterPro" id="IPR036187">
    <property type="entry name" value="DNA_mismatch_repair_MutS_sf"/>
</dbReference>
<dbReference type="InterPro" id="IPR016151">
    <property type="entry name" value="DNA_mismatch_repair_MutS_N"/>
</dbReference>
<dbReference type="InterPro" id="IPR032642">
    <property type="entry name" value="Msh2_ATP-bd"/>
</dbReference>
<dbReference type="SUPFAM" id="SSF52540">
    <property type="entry name" value="P-loop containing nucleoside triphosphate hydrolases"/>
    <property type="match status" value="1"/>
</dbReference>